<dbReference type="AlphaFoldDB" id="A0A0F9JPA0"/>
<dbReference type="EMBL" id="LAZR01009617">
    <property type="protein sequence ID" value="KKM71538.1"/>
    <property type="molecule type" value="Genomic_DNA"/>
</dbReference>
<comment type="caution">
    <text evidence="1">The sequence shown here is derived from an EMBL/GenBank/DDBJ whole genome shotgun (WGS) entry which is preliminary data.</text>
</comment>
<gene>
    <name evidence="1" type="ORF">LCGC14_1429600</name>
</gene>
<reference evidence="1" key="1">
    <citation type="journal article" date="2015" name="Nature">
        <title>Complex archaea that bridge the gap between prokaryotes and eukaryotes.</title>
        <authorList>
            <person name="Spang A."/>
            <person name="Saw J.H."/>
            <person name="Jorgensen S.L."/>
            <person name="Zaremba-Niedzwiedzka K."/>
            <person name="Martijn J."/>
            <person name="Lind A.E."/>
            <person name="van Eijk R."/>
            <person name="Schleper C."/>
            <person name="Guy L."/>
            <person name="Ettema T.J."/>
        </authorList>
    </citation>
    <scope>NUCLEOTIDE SEQUENCE</scope>
</reference>
<proteinExistence type="predicted"/>
<sequence>MKAAGLLPELERICHANKDAVQGPLNGYALLAAIALVESTGGVNNYPNFEPYWVPEGTAFTIEGKIQKGRHPLTNSLVNARFLKYGMAAGCSFSSWQILYHTAADMKYSGAPWELWNDHFAIHWVVKLLNRIHETGADTIEKVADAWNSGTYKDRIVPEAYIAKLKAAYDKIIDGA</sequence>
<evidence type="ECO:0008006" key="2">
    <source>
        <dbReference type="Google" id="ProtNLM"/>
    </source>
</evidence>
<accession>A0A0F9JPA0</accession>
<evidence type="ECO:0000313" key="1">
    <source>
        <dbReference type="EMBL" id="KKM71538.1"/>
    </source>
</evidence>
<protein>
    <recommendedName>
        <fullName evidence="2">Mannosyl-glycoprotein endo-beta-N-acetylglucosamidase-like domain-containing protein</fullName>
    </recommendedName>
</protein>
<name>A0A0F9JPA0_9ZZZZ</name>
<organism evidence="1">
    <name type="scientific">marine sediment metagenome</name>
    <dbReference type="NCBI Taxonomy" id="412755"/>
    <lineage>
        <taxon>unclassified sequences</taxon>
        <taxon>metagenomes</taxon>
        <taxon>ecological metagenomes</taxon>
    </lineage>
</organism>